<dbReference type="AlphaFoldDB" id="A0A3B7R0K6"/>
<dbReference type="KEGG" id="hyh:D3Y59_10760"/>
<keyword evidence="2" id="KW-0808">Transferase</keyword>
<evidence type="ECO:0000259" key="1">
    <source>
        <dbReference type="Pfam" id="PF00483"/>
    </source>
</evidence>
<gene>
    <name evidence="2" type="ORF">D3Y59_10760</name>
</gene>
<dbReference type="CDD" id="cd04181">
    <property type="entry name" value="NTP_transferase"/>
    <property type="match status" value="1"/>
</dbReference>
<evidence type="ECO:0000313" key="3">
    <source>
        <dbReference type="Proteomes" id="UP000262802"/>
    </source>
</evidence>
<dbReference type="Gene3D" id="2.160.10.10">
    <property type="entry name" value="Hexapeptide repeat proteins"/>
    <property type="match status" value="1"/>
</dbReference>
<dbReference type="Proteomes" id="UP000262802">
    <property type="component" value="Chromosome"/>
</dbReference>
<dbReference type="PANTHER" id="PTHR22572">
    <property type="entry name" value="SUGAR-1-PHOSPHATE GUANYL TRANSFERASE"/>
    <property type="match status" value="1"/>
</dbReference>
<dbReference type="Gene3D" id="3.90.550.10">
    <property type="entry name" value="Spore Coat Polysaccharide Biosynthesis Protein SpsA, Chain A"/>
    <property type="match status" value="1"/>
</dbReference>
<name>A0A3B7R0K6_9BACT</name>
<dbReference type="GO" id="GO:0016740">
    <property type="term" value="F:transferase activity"/>
    <property type="evidence" value="ECO:0007669"/>
    <property type="project" value="UniProtKB-KW"/>
</dbReference>
<dbReference type="Pfam" id="PF00483">
    <property type="entry name" value="NTP_transferase"/>
    <property type="match status" value="1"/>
</dbReference>
<sequence length="336" mass="36658">MKIIVPMAGMGKRMRPHTLTVPKPLIPIAGKPIVQRLVEDIAKVVGQQVTEVAFIVGRFGEEVEKSLVKIAESVGAKGTIHYQDEPLGTAHAILCAQSALTGPVVVAFADTLFKADFTLDTSADGTIWVQRVEDPRPFGVVKLNEQSQITELIEKPQEFVSDLAIIGIYYFRDGEYLKRELQYLLDNDIMDKGEYQLTNALENMKNQGAVFIPGRVTEWLDCGNKDATVYTNQRYLEYLQEAGEDTVAKSAKLTNTVLIPPVYIGENVVLEHSIIGPHVSVGDGSTVRHSVVVNSIVQKSAAVQNANITNSMIGSFATLTGTPADLSVGDYNALKL</sequence>
<evidence type="ECO:0000313" key="2">
    <source>
        <dbReference type="EMBL" id="AYA37485.1"/>
    </source>
</evidence>
<dbReference type="SUPFAM" id="SSF53448">
    <property type="entry name" value="Nucleotide-diphospho-sugar transferases"/>
    <property type="match status" value="1"/>
</dbReference>
<dbReference type="RefSeq" id="WP_119445052.1">
    <property type="nucleotide sequence ID" value="NZ_CP032317.1"/>
</dbReference>
<dbReference type="EMBL" id="CP032317">
    <property type="protein sequence ID" value="AYA37485.1"/>
    <property type="molecule type" value="Genomic_DNA"/>
</dbReference>
<organism evidence="2 3">
    <name type="scientific">Hymenobacter oligotrophus</name>
    <dbReference type="NCBI Taxonomy" id="2319843"/>
    <lineage>
        <taxon>Bacteria</taxon>
        <taxon>Pseudomonadati</taxon>
        <taxon>Bacteroidota</taxon>
        <taxon>Cytophagia</taxon>
        <taxon>Cytophagales</taxon>
        <taxon>Hymenobacteraceae</taxon>
        <taxon>Hymenobacter</taxon>
    </lineage>
</organism>
<dbReference type="InterPro" id="IPR050486">
    <property type="entry name" value="Mannose-1P_guanyltransferase"/>
</dbReference>
<proteinExistence type="predicted"/>
<keyword evidence="3" id="KW-1185">Reference proteome</keyword>
<protein>
    <submittedName>
        <fullName evidence="2">Nucleotidyltransferase</fullName>
    </submittedName>
</protein>
<accession>A0A3B7R0K6</accession>
<reference evidence="2 3" key="1">
    <citation type="submission" date="2018-09" db="EMBL/GenBank/DDBJ databases">
        <title>Hymenobacter medium sp. nov., isolated from R2A medium.</title>
        <authorList>
            <person name="Yingchao G."/>
        </authorList>
    </citation>
    <scope>NUCLEOTIDE SEQUENCE [LARGE SCALE GENOMIC DNA]</scope>
    <source>
        <strain evidence="3">sh-6</strain>
    </source>
</reference>
<dbReference type="OrthoDB" id="9803871at2"/>
<dbReference type="InterPro" id="IPR005835">
    <property type="entry name" value="NTP_transferase_dom"/>
</dbReference>
<feature type="domain" description="Nucleotidyl transferase" evidence="1">
    <location>
        <begin position="7"/>
        <end position="235"/>
    </location>
</feature>
<dbReference type="InterPro" id="IPR029044">
    <property type="entry name" value="Nucleotide-diphossugar_trans"/>
</dbReference>